<dbReference type="GO" id="GO:0019957">
    <property type="term" value="F:C-C chemokine binding"/>
    <property type="evidence" value="ECO:0007669"/>
    <property type="project" value="TreeGrafter"/>
</dbReference>
<feature type="transmembrane region" description="Helical" evidence="9">
    <location>
        <begin position="149"/>
        <end position="170"/>
    </location>
</feature>
<evidence type="ECO:0000313" key="11">
    <source>
        <dbReference type="EMBL" id="CAH2225828.1"/>
    </source>
</evidence>
<evidence type="ECO:0000256" key="3">
    <source>
        <dbReference type="ARBA" id="ARBA00022989"/>
    </source>
</evidence>
<keyword evidence="12" id="KW-1185">Reference proteome</keyword>
<dbReference type="PRINTS" id="PR00237">
    <property type="entry name" value="GPCRRHODOPSN"/>
</dbReference>
<dbReference type="GO" id="GO:0060326">
    <property type="term" value="P:cell chemotaxis"/>
    <property type="evidence" value="ECO:0007669"/>
    <property type="project" value="TreeGrafter"/>
</dbReference>
<keyword evidence="4 8" id="KW-0297">G-protein coupled receptor</keyword>
<dbReference type="PANTHER" id="PTHR10489">
    <property type="entry name" value="CELL ADHESION MOLECULE"/>
    <property type="match status" value="1"/>
</dbReference>
<dbReference type="InterPro" id="IPR017452">
    <property type="entry name" value="GPCR_Rhodpsn_7TM"/>
</dbReference>
<feature type="transmembrane region" description="Helical" evidence="9">
    <location>
        <begin position="71"/>
        <end position="89"/>
    </location>
</feature>
<dbReference type="GO" id="GO:0006955">
    <property type="term" value="P:immune response"/>
    <property type="evidence" value="ECO:0007669"/>
    <property type="project" value="TreeGrafter"/>
</dbReference>
<organism evidence="11 12">
    <name type="scientific">Pelobates cultripes</name>
    <name type="common">Western spadefoot toad</name>
    <dbReference type="NCBI Taxonomy" id="61616"/>
    <lineage>
        <taxon>Eukaryota</taxon>
        <taxon>Metazoa</taxon>
        <taxon>Chordata</taxon>
        <taxon>Craniata</taxon>
        <taxon>Vertebrata</taxon>
        <taxon>Euteleostomi</taxon>
        <taxon>Amphibia</taxon>
        <taxon>Batrachia</taxon>
        <taxon>Anura</taxon>
        <taxon>Pelobatoidea</taxon>
        <taxon>Pelobatidae</taxon>
        <taxon>Pelobates</taxon>
    </lineage>
</organism>
<dbReference type="Gene3D" id="1.20.1070.10">
    <property type="entry name" value="Rhodopsin 7-helix transmembrane proteins"/>
    <property type="match status" value="1"/>
</dbReference>
<feature type="transmembrane region" description="Helical" evidence="9">
    <location>
        <begin position="109"/>
        <end position="129"/>
    </location>
</feature>
<evidence type="ECO:0000256" key="9">
    <source>
        <dbReference type="SAM" id="Phobius"/>
    </source>
</evidence>
<evidence type="ECO:0000259" key="10">
    <source>
        <dbReference type="PROSITE" id="PS50262"/>
    </source>
</evidence>
<feature type="transmembrane region" description="Helical" evidence="9">
    <location>
        <begin position="36"/>
        <end position="59"/>
    </location>
</feature>
<dbReference type="EMBL" id="OW240912">
    <property type="protein sequence ID" value="CAH2225828.1"/>
    <property type="molecule type" value="Genomic_DNA"/>
</dbReference>
<dbReference type="GO" id="GO:0009897">
    <property type="term" value="C:external side of plasma membrane"/>
    <property type="evidence" value="ECO:0007669"/>
    <property type="project" value="TreeGrafter"/>
</dbReference>
<feature type="transmembrane region" description="Helical" evidence="9">
    <location>
        <begin position="198"/>
        <end position="221"/>
    </location>
</feature>
<sequence>MVEESETPDYYEFYDYDNENDTEESCPSQDMPQANWILPILYSVFFIVGFIGNVVVMIVLFKRSSRRADTFILNLAVSDFIFVLTLPMWSSSLALGGYWPFGIDLCRASGFIIAVSRCASSMLMAVMSVDRYLAVRKGQKVHPLRVHTCSFVTCCTIWAFSILTGVPTLIYRRIDNITLGCVEYSESPVYAGLKLSTVIITFVLPFLIVVFCYCSMAKYLWSYFGGKKDTANGMMKRRSRHSWLRIVFCVVAAYSLSWFPFTILNTVKLVSNLGIDLPCHLWTATEQALTAAAALAFANSCTNPLIYTFLDAGFRRRARQILPWLLSNCCTFKQLSIRGWSVSTTLRSMESTSYTDSVGRQSA</sequence>
<name>A0AAD1R870_PELCU</name>
<feature type="transmembrane region" description="Helical" evidence="9">
    <location>
        <begin position="288"/>
        <end position="310"/>
    </location>
</feature>
<keyword evidence="5 9" id="KW-0472">Membrane</keyword>
<dbReference type="SUPFAM" id="SSF81321">
    <property type="entry name" value="Family A G protein-coupled receptor-like"/>
    <property type="match status" value="1"/>
</dbReference>
<dbReference type="Proteomes" id="UP001295444">
    <property type="component" value="Chromosome 01"/>
</dbReference>
<keyword evidence="7 8" id="KW-0807">Transducer</keyword>
<dbReference type="PANTHER" id="PTHR10489:SF954">
    <property type="entry name" value="G PROTEIN-COUPLED RECEPTOR 25"/>
    <property type="match status" value="1"/>
</dbReference>
<keyword evidence="2 8" id="KW-0812">Transmembrane</keyword>
<dbReference type="GO" id="GO:0016493">
    <property type="term" value="F:C-C chemokine receptor activity"/>
    <property type="evidence" value="ECO:0007669"/>
    <property type="project" value="TreeGrafter"/>
</dbReference>
<protein>
    <submittedName>
        <fullName evidence="11">Probable G- coupled receptor 25</fullName>
    </submittedName>
</protein>
<dbReference type="GO" id="GO:0007204">
    <property type="term" value="P:positive regulation of cytosolic calcium ion concentration"/>
    <property type="evidence" value="ECO:0007669"/>
    <property type="project" value="TreeGrafter"/>
</dbReference>
<evidence type="ECO:0000256" key="1">
    <source>
        <dbReference type="ARBA" id="ARBA00004141"/>
    </source>
</evidence>
<reference evidence="11" key="1">
    <citation type="submission" date="2022-03" db="EMBL/GenBank/DDBJ databases">
        <authorList>
            <person name="Alioto T."/>
            <person name="Alioto T."/>
            <person name="Gomez Garrido J."/>
        </authorList>
    </citation>
    <scope>NUCLEOTIDE SEQUENCE</scope>
</reference>
<gene>
    <name evidence="11" type="ORF">PECUL_23A006080</name>
</gene>
<dbReference type="PROSITE" id="PS00237">
    <property type="entry name" value="G_PROTEIN_RECEP_F1_1"/>
    <property type="match status" value="1"/>
</dbReference>
<comment type="similarity">
    <text evidence="8">Belongs to the G-protein coupled receptor 1 family.</text>
</comment>
<dbReference type="PROSITE" id="PS50262">
    <property type="entry name" value="G_PROTEIN_RECEP_F1_2"/>
    <property type="match status" value="1"/>
</dbReference>
<dbReference type="GO" id="GO:0019722">
    <property type="term" value="P:calcium-mediated signaling"/>
    <property type="evidence" value="ECO:0007669"/>
    <property type="project" value="TreeGrafter"/>
</dbReference>
<dbReference type="InterPro" id="IPR050119">
    <property type="entry name" value="CCR1-9-like"/>
</dbReference>
<dbReference type="Pfam" id="PF00001">
    <property type="entry name" value="7tm_1"/>
    <property type="match status" value="1"/>
</dbReference>
<comment type="subcellular location">
    <subcellularLocation>
        <location evidence="1">Membrane</location>
        <topology evidence="1">Multi-pass membrane protein</topology>
    </subcellularLocation>
</comment>
<accession>A0AAD1R870</accession>
<feature type="transmembrane region" description="Helical" evidence="9">
    <location>
        <begin position="242"/>
        <end position="261"/>
    </location>
</feature>
<evidence type="ECO:0000313" key="12">
    <source>
        <dbReference type="Proteomes" id="UP001295444"/>
    </source>
</evidence>
<evidence type="ECO:0000256" key="6">
    <source>
        <dbReference type="ARBA" id="ARBA00023170"/>
    </source>
</evidence>
<proteinExistence type="inferred from homology"/>
<keyword evidence="3 9" id="KW-1133">Transmembrane helix</keyword>
<keyword evidence="6 8" id="KW-0675">Receptor</keyword>
<dbReference type="AlphaFoldDB" id="A0AAD1R870"/>
<evidence type="ECO:0000256" key="4">
    <source>
        <dbReference type="ARBA" id="ARBA00023040"/>
    </source>
</evidence>
<dbReference type="InterPro" id="IPR000276">
    <property type="entry name" value="GPCR_Rhodpsn"/>
</dbReference>
<evidence type="ECO:0000256" key="5">
    <source>
        <dbReference type="ARBA" id="ARBA00023136"/>
    </source>
</evidence>
<evidence type="ECO:0000256" key="2">
    <source>
        <dbReference type="ARBA" id="ARBA00022692"/>
    </source>
</evidence>
<evidence type="ECO:0000256" key="8">
    <source>
        <dbReference type="RuleBase" id="RU000688"/>
    </source>
</evidence>
<evidence type="ECO:0000256" key="7">
    <source>
        <dbReference type="ARBA" id="ARBA00023224"/>
    </source>
</evidence>
<feature type="domain" description="G-protein coupled receptors family 1 profile" evidence="10">
    <location>
        <begin position="52"/>
        <end position="307"/>
    </location>
</feature>